<dbReference type="Gene3D" id="3.40.50.1820">
    <property type="entry name" value="alpha/beta hydrolase"/>
    <property type="match status" value="1"/>
</dbReference>
<gene>
    <name evidence="4" type="ORF">VNI00_007755</name>
</gene>
<dbReference type="InterPro" id="IPR050300">
    <property type="entry name" value="GDXG_lipolytic_enzyme"/>
</dbReference>
<dbReference type="AlphaFoldDB" id="A0AAW0D3I8"/>
<evidence type="ECO:0000259" key="3">
    <source>
        <dbReference type="Pfam" id="PF07859"/>
    </source>
</evidence>
<keyword evidence="1" id="KW-0378">Hydrolase</keyword>
<dbReference type="InterPro" id="IPR013094">
    <property type="entry name" value="AB_hydrolase_3"/>
</dbReference>
<dbReference type="PANTHER" id="PTHR48081:SF8">
    <property type="entry name" value="ALPHA_BETA HYDROLASE FOLD-3 DOMAIN-CONTAINING PROTEIN-RELATED"/>
    <property type="match status" value="1"/>
</dbReference>
<name>A0AAW0D3I8_9AGAR</name>
<dbReference type="SUPFAM" id="SSF53474">
    <property type="entry name" value="alpha/beta-Hydrolases"/>
    <property type="match status" value="1"/>
</dbReference>
<reference evidence="4 5" key="1">
    <citation type="submission" date="2024-01" db="EMBL/GenBank/DDBJ databases">
        <title>A draft genome for a cacao thread blight-causing isolate of Paramarasmius palmivorus.</title>
        <authorList>
            <person name="Baruah I.K."/>
            <person name="Bukari Y."/>
            <person name="Amoako-Attah I."/>
            <person name="Meinhardt L.W."/>
            <person name="Bailey B.A."/>
            <person name="Cohen S.P."/>
        </authorList>
    </citation>
    <scope>NUCLEOTIDE SEQUENCE [LARGE SCALE GENOMIC DNA]</scope>
    <source>
        <strain evidence="4 5">GH-12</strain>
    </source>
</reference>
<keyword evidence="2" id="KW-0812">Transmembrane</keyword>
<accession>A0AAW0D3I8</accession>
<dbReference type="PANTHER" id="PTHR48081">
    <property type="entry name" value="AB HYDROLASE SUPERFAMILY PROTEIN C4A8.06C"/>
    <property type="match status" value="1"/>
</dbReference>
<proteinExistence type="predicted"/>
<protein>
    <recommendedName>
        <fullName evidence="3">Alpha/beta hydrolase fold-3 domain-containing protein</fullName>
    </recommendedName>
</protein>
<evidence type="ECO:0000313" key="4">
    <source>
        <dbReference type="EMBL" id="KAK7045502.1"/>
    </source>
</evidence>
<evidence type="ECO:0000313" key="5">
    <source>
        <dbReference type="Proteomes" id="UP001383192"/>
    </source>
</evidence>
<sequence>MVLKYRYQPMKAVYLLGGALWLLCRIPFWIIRNLLPAWRPHRRWSFGRAFAVELTEAAIALMFETSIPSSETIESLAARADANGFVWVDPFPEDLIVADIKRMAEVNMVEPARTGGCWYGAKNSDGSVGFKAAPGEKVFYMMHGKHCIQRVFFVVLMPFWVVGGGFIMGNSAPSYPPAAIVAQGLLEHVKHVPRLFASEYRIAAGPPLPIINPFPAAMLDVLAGYHYLIHQLNFAPENIIVVGDSAGGVLGYQLVRYCTQYSSVLPSGVLPVPGALLMLSPSADSAFHVVPGSSMVINKRSDYVQYMYSALNSMRPLLGHLPGTELDQPWLSPGSPKVADNDKCLEGIFKSFSRTMIVAGEAEMGRDPMRLLRGRMDQEMGDDHVYYLEVEDAPHNFLGLQGGSLWEPERTFALEEIARWVDSL</sequence>
<dbReference type="InterPro" id="IPR029058">
    <property type="entry name" value="AB_hydrolase_fold"/>
</dbReference>
<organism evidence="4 5">
    <name type="scientific">Paramarasmius palmivorus</name>
    <dbReference type="NCBI Taxonomy" id="297713"/>
    <lineage>
        <taxon>Eukaryota</taxon>
        <taxon>Fungi</taxon>
        <taxon>Dikarya</taxon>
        <taxon>Basidiomycota</taxon>
        <taxon>Agaricomycotina</taxon>
        <taxon>Agaricomycetes</taxon>
        <taxon>Agaricomycetidae</taxon>
        <taxon>Agaricales</taxon>
        <taxon>Marasmiineae</taxon>
        <taxon>Marasmiaceae</taxon>
        <taxon>Paramarasmius</taxon>
    </lineage>
</organism>
<evidence type="ECO:0000256" key="2">
    <source>
        <dbReference type="SAM" id="Phobius"/>
    </source>
</evidence>
<comment type="caution">
    <text evidence="4">The sequence shown here is derived from an EMBL/GenBank/DDBJ whole genome shotgun (WGS) entry which is preliminary data.</text>
</comment>
<dbReference type="Proteomes" id="UP001383192">
    <property type="component" value="Unassembled WGS sequence"/>
</dbReference>
<dbReference type="GO" id="GO:0016787">
    <property type="term" value="F:hydrolase activity"/>
    <property type="evidence" value="ECO:0007669"/>
    <property type="project" value="UniProtKB-KW"/>
</dbReference>
<feature type="domain" description="Alpha/beta hydrolase fold-3" evidence="3">
    <location>
        <begin position="197"/>
        <end position="398"/>
    </location>
</feature>
<keyword evidence="5" id="KW-1185">Reference proteome</keyword>
<dbReference type="EMBL" id="JAYKXP010000025">
    <property type="protein sequence ID" value="KAK7045502.1"/>
    <property type="molecule type" value="Genomic_DNA"/>
</dbReference>
<dbReference type="Pfam" id="PF07859">
    <property type="entry name" value="Abhydrolase_3"/>
    <property type="match status" value="1"/>
</dbReference>
<keyword evidence="2" id="KW-1133">Transmembrane helix</keyword>
<keyword evidence="2" id="KW-0472">Membrane</keyword>
<evidence type="ECO:0000256" key="1">
    <source>
        <dbReference type="ARBA" id="ARBA00022801"/>
    </source>
</evidence>
<feature type="transmembrane region" description="Helical" evidence="2">
    <location>
        <begin position="12"/>
        <end position="35"/>
    </location>
</feature>